<keyword evidence="2" id="KW-1185">Reference proteome</keyword>
<dbReference type="EMBL" id="OZ020109">
    <property type="protein sequence ID" value="CAK9262374.1"/>
    <property type="molecule type" value="Genomic_DNA"/>
</dbReference>
<dbReference type="Proteomes" id="UP001497444">
    <property type="component" value="Chromosome 14"/>
</dbReference>
<gene>
    <name evidence="1" type="ORF">CSSPJE1EN1_LOCUS7852</name>
</gene>
<evidence type="ECO:0000313" key="2">
    <source>
        <dbReference type="Proteomes" id="UP001497444"/>
    </source>
</evidence>
<proteinExistence type="predicted"/>
<organism evidence="1 2">
    <name type="scientific">Sphagnum jensenii</name>
    <dbReference type="NCBI Taxonomy" id="128206"/>
    <lineage>
        <taxon>Eukaryota</taxon>
        <taxon>Viridiplantae</taxon>
        <taxon>Streptophyta</taxon>
        <taxon>Embryophyta</taxon>
        <taxon>Bryophyta</taxon>
        <taxon>Sphagnophytina</taxon>
        <taxon>Sphagnopsida</taxon>
        <taxon>Sphagnales</taxon>
        <taxon>Sphagnaceae</taxon>
        <taxon>Sphagnum</taxon>
    </lineage>
</organism>
<protein>
    <submittedName>
        <fullName evidence="1">Uncharacterized protein</fullName>
    </submittedName>
</protein>
<reference evidence="1" key="1">
    <citation type="submission" date="2024-02" db="EMBL/GenBank/DDBJ databases">
        <authorList>
            <consortium name="ELIXIR-Norway"/>
            <consortium name="Elixir Norway"/>
        </authorList>
    </citation>
    <scope>NUCLEOTIDE SEQUENCE</scope>
</reference>
<name>A0ABP0W6E7_9BRYO</name>
<evidence type="ECO:0000313" key="1">
    <source>
        <dbReference type="EMBL" id="CAK9262374.1"/>
    </source>
</evidence>
<accession>A0ABP0W6E7</accession>
<sequence>METCSTTLISRTCSIGRIVETAAAYIDLQGINVIEPPPRPAWMASGRRDDGEAICSSRRECVVTLKAPGVLINTFYDPEPRNIDVLQTTLYGGSDSNGQGHLLRILPMGPMLPPAYFTPAASNLWSSNGGPAATTAQKTQLQDHPTTDLEPCLQWLWKQLPASAHACLAPPLNNTLTTAPPGINLKKTIVAASSNNL</sequence>